<feature type="binding site" evidence="5">
    <location>
        <begin position="10"/>
        <end position="15"/>
    </location>
    <ligand>
        <name>ATP</name>
        <dbReference type="ChEBI" id="CHEBI:30616"/>
    </ligand>
</feature>
<dbReference type="NCBIfam" id="TIGR01351">
    <property type="entry name" value="adk"/>
    <property type="match status" value="1"/>
</dbReference>
<comment type="domain">
    <text evidence="5">Consists of three domains, a large central CORE domain and two small peripheral domains, NMPbind and LID, which undergo movements during catalysis. The LID domain closes over the site of phosphoryl transfer upon ATP binding. Assembling and dissambling the active center during each catalytic cycle provides an effective means to prevent ATP hydrolysis. Some bacteria have evolved a zinc-coordinating structure that stabilizes the LID domain.</text>
</comment>
<keyword evidence="5" id="KW-0963">Cytoplasm</keyword>
<comment type="catalytic activity">
    <reaction evidence="5 7">
        <text>AMP + ATP = 2 ADP</text>
        <dbReference type="Rhea" id="RHEA:12973"/>
        <dbReference type="ChEBI" id="CHEBI:30616"/>
        <dbReference type="ChEBI" id="CHEBI:456215"/>
        <dbReference type="ChEBI" id="CHEBI:456216"/>
        <dbReference type="EC" id="2.7.4.3"/>
    </reaction>
</comment>
<evidence type="ECO:0000313" key="9">
    <source>
        <dbReference type="EMBL" id="OGF53026.1"/>
    </source>
</evidence>
<feature type="binding site" evidence="5">
    <location>
        <position position="148"/>
    </location>
    <ligand>
        <name>Zn(2+)</name>
        <dbReference type="ChEBI" id="CHEBI:29105"/>
        <note>structural</note>
    </ligand>
</feature>
<dbReference type="AlphaFoldDB" id="A0A1F5UPE7"/>
<dbReference type="EMBL" id="MFGX01000122">
    <property type="protein sequence ID" value="OGF53026.1"/>
    <property type="molecule type" value="Genomic_DNA"/>
</dbReference>
<dbReference type="SUPFAM" id="SSF52540">
    <property type="entry name" value="P-loop containing nucleoside triphosphate hydrolases"/>
    <property type="match status" value="1"/>
</dbReference>
<keyword evidence="2 5" id="KW-0545">Nucleotide biosynthesis</keyword>
<evidence type="ECO:0000256" key="2">
    <source>
        <dbReference type="ARBA" id="ARBA00022727"/>
    </source>
</evidence>
<comment type="subcellular location">
    <subcellularLocation>
        <location evidence="5 7">Cytoplasm</location>
    </subcellularLocation>
</comment>
<keyword evidence="5" id="KW-0479">Metal-binding</keyword>
<keyword evidence="4 5" id="KW-0418">Kinase</keyword>
<dbReference type="Pfam" id="PF00406">
    <property type="entry name" value="ADK"/>
    <property type="match status" value="1"/>
</dbReference>
<dbReference type="UniPathway" id="UPA00588">
    <property type="reaction ID" value="UER00649"/>
</dbReference>
<feature type="binding site" evidence="5">
    <location>
        <position position="145"/>
    </location>
    <ligand>
        <name>Zn(2+)</name>
        <dbReference type="ChEBI" id="CHEBI:29105"/>
        <note>structural</note>
    </ligand>
</feature>
<protein>
    <recommendedName>
        <fullName evidence="5 7">Adenylate kinase</fullName>
        <shortName evidence="5">AK</shortName>
        <ecNumber evidence="5 7">2.7.4.3</ecNumber>
    </recommendedName>
    <alternativeName>
        <fullName evidence="5">ATP-AMP transphosphorylase</fullName>
    </alternativeName>
    <alternativeName>
        <fullName evidence="5">ATP:AMP phosphotransferase</fullName>
    </alternativeName>
    <alternativeName>
        <fullName evidence="5">Adenylate monophosphate kinase</fullName>
    </alternativeName>
</protein>
<evidence type="ECO:0000256" key="7">
    <source>
        <dbReference type="RuleBase" id="RU003331"/>
    </source>
</evidence>
<feature type="binding site" evidence="5">
    <location>
        <position position="195"/>
    </location>
    <ligand>
        <name>ATP</name>
        <dbReference type="ChEBI" id="CHEBI:30616"/>
    </ligand>
</feature>
<dbReference type="STRING" id="1817864.A2Z21_08595"/>
<dbReference type="GO" id="GO:0005524">
    <property type="term" value="F:ATP binding"/>
    <property type="evidence" value="ECO:0007669"/>
    <property type="project" value="UniProtKB-UniRule"/>
</dbReference>
<feature type="binding site" evidence="5">
    <location>
        <begin position="85"/>
        <end position="88"/>
    </location>
    <ligand>
        <name>AMP</name>
        <dbReference type="ChEBI" id="CHEBI:456215"/>
    </ligand>
</feature>
<accession>A0A1F5UPE7</accession>
<feature type="domain" description="Adenylate kinase active site lid" evidence="8">
    <location>
        <begin position="122"/>
        <end position="157"/>
    </location>
</feature>
<dbReference type="NCBIfam" id="NF011100">
    <property type="entry name" value="PRK14527.1"/>
    <property type="match status" value="1"/>
</dbReference>
<feature type="region of interest" description="LID" evidence="5">
    <location>
        <begin position="121"/>
        <end position="158"/>
    </location>
</feature>
<dbReference type="Gene3D" id="3.40.50.300">
    <property type="entry name" value="P-loop containing nucleotide triphosphate hydrolases"/>
    <property type="match status" value="1"/>
</dbReference>
<evidence type="ECO:0000256" key="1">
    <source>
        <dbReference type="ARBA" id="ARBA00022679"/>
    </source>
</evidence>
<feature type="binding site" evidence="5">
    <location>
        <position position="31"/>
    </location>
    <ligand>
        <name>AMP</name>
        <dbReference type="ChEBI" id="CHEBI:456215"/>
    </ligand>
</feature>
<feature type="binding site" evidence="5">
    <location>
        <position position="128"/>
    </location>
    <ligand>
        <name>Zn(2+)</name>
        <dbReference type="ChEBI" id="CHEBI:29105"/>
        <note>structural</note>
    </ligand>
</feature>
<feature type="binding site" evidence="5">
    <location>
        <begin position="57"/>
        <end position="59"/>
    </location>
    <ligand>
        <name>AMP</name>
        <dbReference type="ChEBI" id="CHEBI:456215"/>
    </ligand>
</feature>
<comment type="pathway">
    <text evidence="5">Purine metabolism; AMP biosynthesis via salvage pathway; AMP from ADP: step 1/1.</text>
</comment>
<comment type="subunit">
    <text evidence="5 7">Monomer.</text>
</comment>
<comment type="caution">
    <text evidence="9">The sequence shown here is derived from an EMBL/GenBank/DDBJ whole genome shotgun (WGS) entry which is preliminary data.</text>
</comment>
<evidence type="ECO:0000256" key="5">
    <source>
        <dbReference type="HAMAP-Rule" id="MF_00235"/>
    </source>
</evidence>
<keyword evidence="1 5" id="KW-0808">Transferase</keyword>
<feature type="binding site" evidence="5">
    <location>
        <position position="92"/>
    </location>
    <ligand>
        <name>AMP</name>
        <dbReference type="ChEBI" id="CHEBI:456215"/>
    </ligand>
</feature>
<feature type="binding site" evidence="5">
    <location>
        <position position="166"/>
    </location>
    <ligand>
        <name>AMP</name>
        <dbReference type="ChEBI" id="CHEBI:456215"/>
    </ligand>
</feature>
<dbReference type="GO" id="GO:0044209">
    <property type="term" value="P:AMP salvage"/>
    <property type="evidence" value="ECO:0007669"/>
    <property type="project" value="UniProtKB-UniRule"/>
</dbReference>
<dbReference type="InterPro" id="IPR006259">
    <property type="entry name" value="Adenyl_kin_sub"/>
</dbReference>
<evidence type="ECO:0000256" key="6">
    <source>
        <dbReference type="RuleBase" id="RU003330"/>
    </source>
</evidence>
<dbReference type="InterPro" id="IPR033690">
    <property type="entry name" value="Adenylat_kinase_CS"/>
</dbReference>
<comment type="similarity">
    <text evidence="5 6">Belongs to the adenylate kinase family.</text>
</comment>
<dbReference type="GO" id="GO:0004017">
    <property type="term" value="F:AMP kinase activity"/>
    <property type="evidence" value="ECO:0007669"/>
    <property type="project" value="UniProtKB-UniRule"/>
</dbReference>
<dbReference type="InterPro" id="IPR007862">
    <property type="entry name" value="Adenylate_kinase_lid-dom"/>
</dbReference>
<comment type="function">
    <text evidence="5">Catalyzes the reversible transfer of the terminal phosphate group between ATP and AMP. Plays an important role in cellular energy homeostasis and in adenine nucleotide metabolism.</text>
</comment>
<keyword evidence="5" id="KW-0862">Zinc</keyword>
<feature type="binding site" evidence="5">
    <location>
        <begin position="131"/>
        <end position="132"/>
    </location>
    <ligand>
        <name>ATP</name>
        <dbReference type="ChEBI" id="CHEBI:30616"/>
    </ligand>
</feature>
<dbReference type="GO" id="GO:0005737">
    <property type="term" value="C:cytoplasm"/>
    <property type="evidence" value="ECO:0007669"/>
    <property type="project" value="UniProtKB-SubCell"/>
</dbReference>
<name>A0A1F5UPE7_FRAXR</name>
<dbReference type="FunFam" id="3.40.50.300:FF:000106">
    <property type="entry name" value="Adenylate kinase mitochondrial"/>
    <property type="match status" value="1"/>
</dbReference>
<dbReference type="PROSITE" id="PS00113">
    <property type="entry name" value="ADENYLATE_KINASE"/>
    <property type="match status" value="1"/>
</dbReference>
<dbReference type="PANTHER" id="PTHR23359">
    <property type="entry name" value="NUCLEOTIDE KINASE"/>
    <property type="match status" value="1"/>
</dbReference>
<dbReference type="InterPro" id="IPR000850">
    <property type="entry name" value="Adenylat/UMP-CMP_kin"/>
</dbReference>
<evidence type="ECO:0000256" key="4">
    <source>
        <dbReference type="ARBA" id="ARBA00022777"/>
    </source>
</evidence>
<dbReference type="PRINTS" id="PR00094">
    <property type="entry name" value="ADENYLTKNASE"/>
</dbReference>
<proteinExistence type="inferred from homology"/>
<keyword evidence="5 7" id="KW-0067">ATP-binding</keyword>
<feature type="binding site" evidence="5">
    <location>
        <position position="122"/>
    </location>
    <ligand>
        <name>ATP</name>
        <dbReference type="ChEBI" id="CHEBI:30616"/>
    </ligand>
</feature>
<organism evidence="9 10">
    <name type="scientific">Fraserbacteria sp. (strain RBG_16_55_9)</name>
    <dbReference type="NCBI Taxonomy" id="1817864"/>
    <lineage>
        <taxon>Bacteria</taxon>
        <taxon>Candidatus Fraseribacteriota</taxon>
    </lineage>
</organism>
<keyword evidence="3 5" id="KW-0547">Nucleotide-binding</keyword>
<dbReference type="NCBIfam" id="NF001381">
    <property type="entry name" value="PRK00279.1-3"/>
    <property type="match status" value="1"/>
</dbReference>
<dbReference type="NCBIfam" id="NF001380">
    <property type="entry name" value="PRK00279.1-2"/>
    <property type="match status" value="1"/>
</dbReference>
<dbReference type="Proteomes" id="UP000179157">
    <property type="component" value="Unassembled WGS sequence"/>
</dbReference>
<reference evidence="9 10" key="1">
    <citation type="journal article" date="2016" name="Nat. Commun.">
        <title>Thousands of microbial genomes shed light on interconnected biogeochemical processes in an aquifer system.</title>
        <authorList>
            <person name="Anantharaman K."/>
            <person name="Brown C.T."/>
            <person name="Hug L.A."/>
            <person name="Sharon I."/>
            <person name="Castelle C.J."/>
            <person name="Probst A.J."/>
            <person name="Thomas B.C."/>
            <person name="Singh A."/>
            <person name="Wilkins M.J."/>
            <person name="Karaoz U."/>
            <person name="Brodie E.L."/>
            <person name="Williams K.H."/>
            <person name="Hubbard S.S."/>
            <person name="Banfield J.F."/>
        </authorList>
    </citation>
    <scope>NUCLEOTIDE SEQUENCE [LARGE SCALE GENOMIC DNA]</scope>
    <source>
        <strain evidence="10">RBG_16_55_9</strain>
    </source>
</reference>
<evidence type="ECO:0000256" key="3">
    <source>
        <dbReference type="ARBA" id="ARBA00022741"/>
    </source>
</evidence>
<dbReference type="HAMAP" id="MF_00235">
    <property type="entry name" value="Adenylate_kinase_Adk"/>
    <property type="match status" value="1"/>
</dbReference>
<feature type="binding site" evidence="5">
    <location>
        <position position="125"/>
    </location>
    <ligand>
        <name>Zn(2+)</name>
        <dbReference type="ChEBI" id="CHEBI:29105"/>
        <note>structural</note>
    </ligand>
</feature>
<dbReference type="Pfam" id="PF05191">
    <property type="entry name" value="ADK_lid"/>
    <property type="match status" value="1"/>
</dbReference>
<dbReference type="EC" id="2.7.4.3" evidence="5 7"/>
<feature type="binding site" evidence="5">
    <location>
        <position position="155"/>
    </location>
    <ligand>
        <name>AMP</name>
        <dbReference type="ChEBI" id="CHEBI:456215"/>
    </ligand>
</feature>
<dbReference type="GO" id="GO:0008270">
    <property type="term" value="F:zinc ion binding"/>
    <property type="evidence" value="ECO:0007669"/>
    <property type="project" value="UniProtKB-UniRule"/>
</dbReference>
<feature type="region of interest" description="NMP" evidence="5">
    <location>
        <begin position="30"/>
        <end position="59"/>
    </location>
</feature>
<dbReference type="InterPro" id="IPR027417">
    <property type="entry name" value="P-loop_NTPase"/>
</dbReference>
<evidence type="ECO:0000313" key="10">
    <source>
        <dbReference type="Proteomes" id="UP000179157"/>
    </source>
</evidence>
<gene>
    <name evidence="5" type="primary">adk</name>
    <name evidence="9" type="ORF">A2Z21_08595</name>
</gene>
<feature type="binding site" evidence="5">
    <location>
        <position position="36"/>
    </location>
    <ligand>
        <name>AMP</name>
        <dbReference type="ChEBI" id="CHEBI:456215"/>
    </ligand>
</feature>
<dbReference type="CDD" id="cd01428">
    <property type="entry name" value="ADK"/>
    <property type="match status" value="1"/>
</dbReference>
<sequence length="212" mass="24195">MRIVLLGPPGAGKGTQAERLVQHLKIPRIVTGDLLRAAVKNKTDLGQKAQTYMNRGELVPDELVVALIREQLSQLNSQRGFILDGFPRNIQQASALEQLTEIDLALLIDLPREEVIRRLSARRMCERCERIYNLVYQPPKREGICDACQGLLVQRSDDKPDVVAKRYDIQYNQDAQPLVESYRKRSVLVTIDGEGTIEEVFERILRVIRSYK</sequence>
<evidence type="ECO:0000259" key="8">
    <source>
        <dbReference type="Pfam" id="PF05191"/>
    </source>
</evidence>